<gene>
    <name evidence="4" type="ORF">BDD30_0039</name>
</gene>
<dbReference type="EMBL" id="RBLJ01000001">
    <property type="protein sequence ID" value="RKS65770.1"/>
    <property type="molecule type" value="Genomic_DNA"/>
</dbReference>
<dbReference type="Gene3D" id="3.40.50.970">
    <property type="match status" value="1"/>
</dbReference>
<organism evidence="4 5">
    <name type="scientific">Photorhabdus asymbiotica</name>
    <dbReference type="NCBI Taxonomy" id="291112"/>
    <lineage>
        <taxon>Bacteria</taxon>
        <taxon>Pseudomonadati</taxon>
        <taxon>Pseudomonadota</taxon>
        <taxon>Gammaproteobacteria</taxon>
        <taxon>Enterobacterales</taxon>
        <taxon>Morganellaceae</taxon>
        <taxon>Photorhabdus</taxon>
    </lineage>
</organism>
<dbReference type="PANTHER" id="PTHR48084">
    <property type="entry name" value="2-OXOGLUTARATE OXIDOREDUCTASE SUBUNIT KORB-RELATED"/>
    <property type="match status" value="1"/>
</dbReference>
<dbReference type="InterPro" id="IPR046667">
    <property type="entry name" value="DUF6537"/>
</dbReference>
<evidence type="ECO:0000313" key="5">
    <source>
        <dbReference type="Proteomes" id="UP000280955"/>
    </source>
</evidence>
<evidence type="ECO:0000259" key="2">
    <source>
        <dbReference type="Pfam" id="PF01558"/>
    </source>
</evidence>
<dbReference type="InterPro" id="IPR051457">
    <property type="entry name" value="2-oxoacid:Fd_oxidoreductase"/>
</dbReference>
<dbReference type="Pfam" id="PF20169">
    <property type="entry name" value="DUF6537"/>
    <property type="match status" value="1"/>
</dbReference>
<evidence type="ECO:0000313" key="4">
    <source>
        <dbReference type="EMBL" id="RKS65770.1"/>
    </source>
</evidence>
<protein>
    <submittedName>
        <fullName evidence="4">Indolepyruvate ferredoxin oxidoreductase</fullName>
    </submittedName>
</protein>
<dbReference type="InterPro" id="IPR002880">
    <property type="entry name" value="Pyrv_Fd/Flavodoxin_OxRdtase_N"/>
</dbReference>
<proteinExistence type="predicted"/>
<evidence type="ECO:0000256" key="1">
    <source>
        <dbReference type="ARBA" id="ARBA00023002"/>
    </source>
</evidence>
<dbReference type="SUPFAM" id="SSF53323">
    <property type="entry name" value="Pyruvate-ferredoxin oxidoreductase, PFOR, domain III"/>
    <property type="match status" value="1"/>
</dbReference>
<dbReference type="InterPro" id="IPR019752">
    <property type="entry name" value="Pyrv/ketoisovalerate_OxRed_cat"/>
</dbReference>
<feature type="domain" description="DUF6537" evidence="3">
    <location>
        <begin position="949"/>
        <end position="1147"/>
    </location>
</feature>
<feature type="domain" description="Pyruvate/ketoisovalerate oxidoreductase catalytic" evidence="2">
    <location>
        <begin position="729"/>
        <end position="915"/>
    </location>
</feature>
<keyword evidence="5" id="KW-1185">Reference proteome</keyword>
<dbReference type="CDD" id="cd07034">
    <property type="entry name" value="TPP_PYR_PFOR_IOR-alpha_like"/>
    <property type="match status" value="1"/>
</dbReference>
<comment type="caution">
    <text evidence="4">The sequence shown here is derived from an EMBL/GenBank/DDBJ whole genome shotgun (WGS) entry which is preliminary data.</text>
</comment>
<keyword evidence="1" id="KW-0560">Oxidoreductase</keyword>
<dbReference type="RefSeq" id="WP_015834388.1">
    <property type="nucleotide sequence ID" value="NC_012962.1"/>
</dbReference>
<dbReference type="InterPro" id="IPR029061">
    <property type="entry name" value="THDP-binding"/>
</dbReference>
<dbReference type="PANTHER" id="PTHR48084:SF3">
    <property type="entry name" value="SUBUNIT OF PYRUVATE:FLAVODOXIN OXIDOREDUCTASE"/>
    <property type="match status" value="1"/>
</dbReference>
<dbReference type="Proteomes" id="UP000280955">
    <property type="component" value="Unassembled WGS sequence"/>
</dbReference>
<dbReference type="SUPFAM" id="SSF52518">
    <property type="entry name" value="Thiamin diphosphate-binding fold (THDP-binding)"/>
    <property type="match status" value="2"/>
</dbReference>
<dbReference type="Pfam" id="PF01558">
    <property type="entry name" value="POR"/>
    <property type="match status" value="1"/>
</dbReference>
<dbReference type="NCBIfam" id="NF009588">
    <property type="entry name" value="PRK13029.1"/>
    <property type="match status" value="1"/>
</dbReference>
<accession>A0ABX9SQL9</accession>
<name>A0ABX9SQL9_9GAMM</name>
<dbReference type="NCBIfam" id="NF009589">
    <property type="entry name" value="PRK13030.1"/>
    <property type="match status" value="1"/>
</dbReference>
<evidence type="ECO:0000259" key="3">
    <source>
        <dbReference type="Pfam" id="PF20169"/>
    </source>
</evidence>
<dbReference type="Gene3D" id="3.40.920.10">
    <property type="entry name" value="Pyruvate-ferredoxin oxidoreductase, PFOR, domain III"/>
    <property type="match status" value="1"/>
</dbReference>
<sequence length="1170" mass="129335">MILDTSYRLESRYRRGIDEPQGKIFISGQQALVRMLLAQSALDRSVGLNTAGFVSGYRGSPLGGVDKELWAAKNLLEQANIRFQPGINEDLAATTLIGTQRVETDKMRRFDGVFGLWYGKGPGVDRSGDALRHGNAYGSSPHGGVLVVIGDDHGCVSSSMSHQSDQALIAWGLPVIHPINLQDYEYCGLWGWALSRFSGLWVGFKAITETVEATASVNVSGFPSFKQPEVDVGPDGLHWRWPDLPGMQIERRFAYKLEAARRFIRENPLDKVDCAPVTPKLLIAAVGKAYLDVRGALDELGITLTELEAAGIALLGIRVVYPLSPILKDWAQRSEKVWIIEEKAGVVENSLKASIFNSVLNTQPLIIGKSDENGIKLLPNEDELKPSRIVDVLVKQLRECGLSVEVPSFWSMKLIERSVNWVKRTPYLCSGCPHNSSTMIPEGSQARLGIGCHALAARIPERATTGSVQMGGEGVDWIGQMSFVKTEHIFQNMGDGTFFHSGYLAIRQAIAAKANITYKILYNDAVAMTGGQPLDGSLSVEQVATLVCNEGAQEVVIVAKEPERYKTKGRLPEQVKVYHRDQLNEVQLRLRTIPGVTVLIYDQVCAAEDRRRRKRQPVPAKKTYVTINELVCEGCGDCQIQSNCLSVVPVDTEFGAKRAIDSESCNTDLSCLKGFCPSFVTVTGKPRLVNTDKTKQTKRQLIMTRADELPLPQLPSINQCYEILITGVGGTGVVTMAATIGLAAHLQDFSVSVLDFTGFTQKGGSVFSHIRIGAKDHILHQHRIDRGCANVLIAADLTVASEDEALNALLSGQTKIIANTHEMQTGSMVRDRNLKIDTSEIEKRLIALVGEDCYDAINARYFATQFVGSIQTNILLLGYAWQKGVIPLSLQVFEQAINLQGGDITANKVAFACGRLLANDPEYIQSLVAPAAKSYQPIRTSSGSGEPGLRKIIESRSRYLTDYQNERYAAKYRAQVDAVIKATANWGDFTLAHAVARNLFKLMAYKDEYEVARLHSSPQFLNSLTESYIGHPKLNFHLAPPFLGKWLEKNGYHRKITVSGWIIPFFRGLAALRCLRHTFFDIFAWSHERREERLLVSRYKDTLNDLLSKISPNNLSLIVQWAEVPENIRGYGHIKERSIAAAYKRQDELLNQIANGGSTIYSAIPVKEVS</sequence>
<reference evidence="4 5" key="1">
    <citation type="submission" date="2018-10" db="EMBL/GenBank/DDBJ databases">
        <title>Genomic Encyclopedia of Archaeal and Bacterial Type Strains, Phase II (KMG-II): from individual species to whole genera.</title>
        <authorList>
            <person name="Goeker M."/>
        </authorList>
    </citation>
    <scope>NUCLEOTIDE SEQUENCE [LARGE SCALE GENOMIC DNA]</scope>
    <source>
        <strain evidence="4 5">DSM 15149</strain>
    </source>
</reference>
<dbReference type="InterPro" id="IPR002869">
    <property type="entry name" value="Pyrv_flavodox_OxRed_cen"/>
</dbReference>